<protein>
    <recommendedName>
        <fullName evidence="4">C2H2-type domain-containing protein</fullName>
    </recommendedName>
</protein>
<comment type="caution">
    <text evidence="2">The sequence shown here is derived from an EMBL/GenBank/DDBJ whole genome shotgun (WGS) entry which is preliminary data.</text>
</comment>
<feature type="chain" id="PRO_5023044337" description="C2H2-type domain-containing protein" evidence="1">
    <location>
        <begin position="21"/>
        <end position="85"/>
    </location>
</feature>
<evidence type="ECO:0008006" key="4">
    <source>
        <dbReference type="Google" id="ProtNLM"/>
    </source>
</evidence>
<proteinExistence type="predicted"/>
<gene>
    <name evidence="2" type="ORF">PGT21_023689</name>
</gene>
<sequence length="85" mass="9704">MHIWKGLIFCFAFEIGMSFAIGHAESCCDKTKVIMRTPEGHFQYTCPAPECTSKYFAVIEHFCTSCQNLIEVELVKGCHEHEETL</sequence>
<keyword evidence="1" id="KW-0732">Signal</keyword>
<name>A0A5B0MLD4_PUCGR</name>
<evidence type="ECO:0000313" key="3">
    <source>
        <dbReference type="Proteomes" id="UP000324748"/>
    </source>
</evidence>
<feature type="signal peptide" evidence="1">
    <location>
        <begin position="1"/>
        <end position="20"/>
    </location>
</feature>
<dbReference type="AlphaFoldDB" id="A0A5B0MLD4"/>
<dbReference type="EMBL" id="VSWC01000144">
    <property type="protein sequence ID" value="KAA1077917.1"/>
    <property type="molecule type" value="Genomic_DNA"/>
</dbReference>
<organism evidence="2 3">
    <name type="scientific">Puccinia graminis f. sp. tritici</name>
    <dbReference type="NCBI Taxonomy" id="56615"/>
    <lineage>
        <taxon>Eukaryota</taxon>
        <taxon>Fungi</taxon>
        <taxon>Dikarya</taxon>
        <taxon>Basidiomycota</taxon>
        <taxon>Pucciniomycotina</taxon>
        <taxon>Pucciniomycetes</taxon>
        <taxon>Pucciniales</taxon>
        <taxon>Pucciniaceae</taxon>
        <taxon>Puccinia</taxon>
    </lineage>
</organism>
<dbReference type="Proteomes" id="UP000324748">
    <property type="component" value="Unassembled WGS sequence"/>
</dbReference>
<reference evidence="2 3" key="1">
    <citation type="submission" date="2019-05" db="EMBL/GenBank/DDBJ databases">
        <title>Emergence of the Ug99 lineage of the wheat stem rust pathogen through somatic hybridization.</title>
        <authorList>
            <person name="Li F."/>
            <person name="Upadhyaya N.M."/>
            <person name="Sperschneider J."/>
            <person name="Matny O."/>
            <person name="Nguyen-Phuc H."/>
            <person name="Mago R."/>
            <person name="Raley C."/>
            <person name="Miller M.E."/>
            <person name="Silverstein K.A.T."/>
            <person name="Henningsen E."/>
            <person name="Hirsch C.D."/>
            <person name="Visser B."/>
            <person name="Pretorius Z.A."/>
            <person name="Steffenson B.J."/>
            <person name="Schwessinger B."/>
            <person name="Dodds P.N."/>
            <person name="Figueroa M."/>
        </authorList>
    </citation>
    <scope>NUCLEOTIDE SEQUENCE [LARGE SCALE GENOMIC DNA]</scope>
    <source>
        <strain evidence="2">21-0</strain>
    </source>
</reference>
<keyword evidence="3" id="KW-1185">Reference proteome</keyword>
<accession>A0A5B0MLD4</accession>
<evidence type="ECO:0000313" key="2">
    <source>
        <dbReference type="EMBL" id="KAA1077917.1"/>
    </source>
</evidence>
<evidence type="ECO:0000256" key="1">
    <source>
        <dbReference type="SAM" id="SignalP"/>
    </source>
</evidence>